<feature type="domain" description="Reverse transcriptase" evidence="1">
    <location>
        <begin position="1"/>
        <end position="91"/>
    </location>
</feature>
<dbReference type="AlphaFoldDB" id="A0A5B6UZW5"/>
<keyword evidence="2" id="KW-0808">Transferase</keyword>
<dbReference type="InterPro" id="IPR043502">
    <property type="entry name" value="DNA/RNA_pol_sf"/>
</dbReference>
<sequence>MPFELNNAHAVFMDLMNQIFRPSLDKIVIVFIDDILKYSRDESEHAEHLRIFGFLGHIISAEGIQVDPSKISAVVDWKPLKNASKVRSFLGLAGYYRCFVKGFSMIATPMTRLLQKDVKFKWSEKC</sequence>
<dbReference type="OrthoDB" id="415724at2759"/>
<keyword evidence="3" id="KW-1185">Reference proteome</keyword>
<dbReference type="Pfam" id="PF00078">
    <property type="entry name" value="RVT_1"/>
    <property type="match status" value="1"/>
</dbReference>
<comment type="caution">
    <text evidence="2">The sequence shown here is derived from an EMBL/GenBank/DDBJ whole genome shotgun (WGS) entry which is preliminary data.</text>
</comment>
<evidence type="ECO:0000313" key="2">
    <source>
        <dbReference type="EMBL" id="KAA3461835.1"/>
    </source>
</evidence>
<keyword evidence="2" id="KW-0548">Nucleotidyltransferase</keyword>
<accession>A0A5B6UZW5</accession>
<dbReference type="GO" id="GO:0003964">
    <property type="term" value="F:RNA-directed DNA polymerase activity"/>
    <property type="evidence" value="ECO:0007669"/>
    <property type="project" value="UniProtKB-KW"/>
</dbReference>
<evidence type="ECO:0000313" key="3">
    <source>
        <dbReference type="Proteomes" id="UP000325315"/>
    </source>
</evidence>
<dbReference type="Gene3D" id="3.30.70.270">
    <property type="match status" value="2"/>
</dbReference>
<reference evidence="3" key="1">
    <citation type="journal article" date="2019" name="Plant Biotechnol. J.">
        <title>Genome sequencing of the Australian wild diploid species Gossypium australe highlights disease resistance and delayed gland morphogenesis.</title>
        <authorList>
            <person name="Cai Y."/>
            <person name="Cai X."/>
            <person name="Wang Q."/>
            <person name="Wang P."/>
            <person name="Zhang Y."/>
            <person name="Cai C."/>
            <person name="Xu Y."/>
            <person name="Wang K."/>
            <person name="Zhou Z."/>
            <person name="Wang C."/>
            <person name="Geng S."/>
            <person name="Li B."/>
            <person name="Dong Q."/>
            <person name="Hou Y."/>
            <person name="Wang H."/>
            <person name="Ai P."/>
            <person name="Liu Z."/>
            <person name="Yi F."/>
            <person name="Sun M."/>
            <person name="An G."/>
            <person name="Cheng J."/>
            <person name="Zhang Y."/>
            <person name="Shi Q."/>
            <person name="Xie Y."/>
            <person name="Shi X."/>
            <person name="Chang Y."/>
            <person name="Huang F."/>
            <person name="Chen Y."/>
            <person name="Hong S."/>
            <person name="Mi L."/>
            <person name="Sun Q."/>
            <person name="Zhang L."/>
            <person name="Zhou B."/>
            <person name="Peng R."/>
            <person name="Zhang X."/>
            <person name="Liu F."/>
        </authorList>
    </citation>
    <scope>NUCLEOTIDE SEQUENCE [LARGE SCALE GENOMIC DNA]</scope>
    <source>
        <strain evidence="3">cv. PA1801</strain>
    </source>
</reference>
<name>A0A5B6UZW5_9ROSI</name>
<keyword evidence="2" id="KW-0695">RNA-directed DNA polymerase</keyword>
<dbReference type="InterPro" id="IPR000477">
    <property type="entry name" value="RT_dom"/>
</dbReference>
<dbReference type="PANTHER" id="PTHR33064">
    <property type="entry name" value="POL PROTEIN"/>
    <property type="match status" value="1"/>
</dbReference>
<dbReference type="InterPro" id="IPR043128">
    <property type="entry name" value="Rev_trsase/Diguanyl_cyclase"/>
</dbReference>
<dbReference type="PANTHER" id="PTHR33064:SF37">
    <property type="entry name" value="RIBONUCLEASE H"/>
    <property type="match status" value="1"/>
</dbReference>
<dbReference type="EMBL" id="SMMG02000009">
    <property type="protein sequence ID" value="KAA3461835.1"/>
    <property type="molecule type" value="Genomic_DNA"/>
</dbReference>
<dbReference type="InterPro" id="IPR051320">
    <property type="entry name" value="Viral_Replic_Matur_Polypro"/>
</dbReference>
<organism evidence="2 3">
    <name type="scientific">Gossypium australe</name>
    <dbReference type="NCBI Taxonomy" id="47621"/>
    <lineage>
        <taxon>Eukaryota</taxon>
        <taxon>Viridiplantae</taxon>
        <taxon>Streptophyta</taxon>
        <taxon>Embryophyta</taxon>
        <taxon>Tracheophyta</taxon>
        <taxon>Spermatophyta</taxon>
        <taxon>Magnoliopsida</taxon>
        <taxon>eudicotyledons</taxon>
        <taxon>Gunneridae</taxon>
        <taxon>Pentapetalae</taxon>
        <taxon>rosids</taxon>
        <taxon>malvids</taxon>
        <taxon>Malvales</taxon>
        <taxon>Malvaceae</taxon>
        <taxon>Malvoideae</taxon>
        <taxon>Gossypium</taxon>
    </lineage>
</organism>
<protein>
    <submittedName>
        <fullName evidence="2">RNA-directed DNA polymerase-like protein</fullName>
    </submittedName>
</protein>
<dbReference type="SUPFAM" id="SSF56672">
    <property type="entry name" value="DNA/RNA polymerases"/>
    <property type="match status" value="1"/>
</dbReference>
<proteinExistence type="predicted"/>
<evidence type="ECO:0000259" key="1">
    <source>
        <dbReference type="Pfam" id="PF00078"/>
    </source>
</evidence>
<dbReference type="Proteomes" id="UP000325315">
    <property type="component" value="Unassembled WGS sequence"/>
</dbReference>
<gene>
    <name evidence="2" type="ORF">EPI10_028377</name>
</gene>